<evidence type="ECO:0000313" key="2">
    <source>
        <dbReference type="EMBL" id="GFS94361.1"/>
    </source>
</evidence>
<dbReference type="Proteomes" id="UP000887013">
    <property type="component" value="Unassembled WGS sequence"/>
</dbReference>
<gene>
    <name evidence="2" type="ORF">NPIL_88821</name>
</gene>
<evidence type="ECO:0000256" key="1">
    <source>
        <dbReference type="SAM" id="SignalP"/>
    </source>
</evidence>
<accession>A0A8X6N550</accession>
<comment type="caution">
    <text evidence="2">The sequence shown here is derived from an EMBL/GenBank/DDBJ whole genome shotgun (WGS) entry which is preliminary data.</text>
</comment>
<dbReference type="EMBL" id="BMAW01005476">
    <property type="protein sequence ID" value="GFS94361.1"/>
    <property type="molecule type" value="Genomic_DNA"/>
</dbReference>
<keyword evidence="1" id="KW-0732">Signal</keyword>
<name>A0A8X6N550_NEPPI</name>
<reference evidence="2" key="1">
    <citation type="submission" date="2020-08" db="EMBL/GenBank/DDBJ databases">
        <title>Multicomponent nature underlies the extraordinary mechanical properties of spider dragline silk.</title>
        <authorList>
            <person name="Kono N."/>
            <person name="Nakamura H."/>
            <person name="Mori M."/>
            <person name="Yoshida Y."/>
            <person name="Ohtoshi R."/>
            <person name="Malay A.D."/>
            <person name="Moran D.A.P."/>
            <person name="Tomita M."/>
            <person name="Numata K."/>
            <person name="Arakawa K."/>
        </authorList>
    </citation>
    <scope>NUCLEOTIDE SEQUENCE</scope>
</reference>
<evidence type="ECO:0008006" key="4">
    <source>
        <dbReference type="Google" id="ProtNLM"/>
    </source>
</evidence>
<evidence type="ECO:0000313" key="3">
    <source>
        <dbReference type="Proteomes" id="UP000887013"/>
    </source>
</evidence>
<proteinExistence type="predicted"/>
<feature type="signal peptide" evidence="1">
    <location>
        <begin position="1"/>
        <end position="19"/>
    </location>
</feature>
<keyword evidence="3" id="KW-1185">Reference proteome</keyword>
<organism evidence="2 3">
    <name type="scientific">Nephila pilipes</name>
    <name type="common">Giant wood spider</name>
    <name type="synonym">Nephila maculata</name>
    <dbReference type="NCBI Taxonomy" id="299642"/>
    <lineage>
        <taxon>Eukaryota</taxon>
        <taxon>Metazoa</taxon>
        <taxon>Ecdysozoa</taxon>
        <taxon>Arthropoda</taxon>
        <taxon>Chelicerata</taxon>
        <taxon>Arachnida</taxon>
        <taxon>Araneae</taxon>
        <taxon>Araneomorphae</taxon>
        <taxon>Entelegynae</taxon>
        <taxon>Araneoidea</taxon>
        <taxon>Nephilidae</taxon>
        <taxon>Nephila</taxon>
    </lineage>
</organism>
<protein>
    <recommendedName>
        <fullName evidence="4">Spider venom protein</fullName>
    </recommendedName>
</protein>
<sequence length="106" mass="11823">MNFLLSLLILFSLNSILFGSENAEIKGKLLETLFPFPKDQDLIKNLIGNDLMIKIAGGSEPFCSIFGCEDDDDDEQCSIPPGAQCCEGFSYDSRSDLCRLEYEISR</sequence>
<feature type="chain" id="PRO_5036504594" description="Spider venom protein" evidence="1">
    <location>
        <begin position="20"/>
        <end position="106"/>
    </location>
</feature>
<dbReference type="AlphaFoldDB" id="A0A8X6N550"/>